<keyword evidence="3" id="KW-1185">Reference proteome</keyword>
<dbReference type="EMBL" id="ANIN01000002">
    <property type="protein sequence ID" value="ELA08217.1"/>
    <property type="molecule type" value="Genomic_DNA"/>
</dbReference>
<evidence type="ECO:0000313" key="2">
    <source>
        <dbReference type="EMBL" id="ELA08217.1"/>
    </source>
</evidence>
<keyword evidence="2" id="KW-0449">Lipoprotein</keyword>
<dbReference type="OrthoDB" id="6650121at2"/>
<dbReference type="PROSITE" id="PS51257">
    <property type="entry name" value="PROKAR_LIPOPROTEIN"/>
    <property type="match status" value="1"/>
</dbReference>
<name>L2F5B6_9GAMM</name>
<organism evidence="2 3">
    <name type="scientific">Moraxella macacae 0408225</name>
    <dbReference type="NCBI Taxonomy" id="1230338"/>
    <lineage>
        <taxon>Bacteria</taxon>
        <taxon>Pseudomonadati</taxon>
        <taxon>Pseudomonadota</taxon>
        <taxon>Gammaproteobacteria</taxon>
        <taxon>Moraxellales</taxon>
        <taxon>Moraxellaceae</taxon>
        <taxon>Moraxella</taxon>
    </lineage>
</organism>
<dbReference type="RefSeq" id="WP_009501764.1">
    <property type="nucleotide sequence ID" value="NZ_ANIN01000002.1"/>
</dbReference>
<gene>
    <name evidence="2" type="ORF">MOMA_06636</name>
</gene>
<feature type="signal peptide" evidence="1">
    <location>
        <begin position="1"/>
        <end position="24"/>
    </location>
</feature>
<proteinExistence type="predicted"/>
<feature type="chain" id="PRO_5003957663" evidence="1">
    <location>
        <begin position="25"/>
        <end position="113"/>
    </location>
</feature>
<dbReference type="PATRIC" id="fig|1230338.3.peg.1417"/>
<reference evidence="2 3" key="1">
    <citation type="journal article" date="2013" name="Genome Announc.">
        <title>Genome Sequence of Moraxella macacae 0408225, a Novel Bacterial Species Isolated from a Cynomolgus Macaque with Epistaxis.</title>
        <authorList>
            <person name="Ladner J.T."/>
            <person name="Whitehouse C.A."/>
            <person name="Koroleva G.I."/>
            <person name="Palacios G.F."/>
        </authorList>
    </citation>
    <scope>NUCLEOTIDE SEQUENCE [LARGE SCALE GENOMIC DNA]</scope>
    <source>
        <strain evidence="2 3">0408225</strain>
    </source>
</reference>
<sequence length="113" mass="12793">MKTPKKTWKKTLLFILPTITTLTACVIPVVDDNGKGVPIVIQPAVIQSPQPTILIAKPENETIHVCKLKAFTKTFESENSNRGKAKLNVQKQCKAEFHAMFCEEKYIECKEYK</sequence>
<evidence type="ECO:0000313" key="3">
    <source>
        <dbReference type="Proteomes" id="UP000023795"/>
    </source>
</evidence>
<keyword evidence="1" id="KW-0732">Signal</keyword>
<dbReference type="Proteomes" id="UP000023795">
    <property type="component" value="Unassembled WGS sequence"/>
</dbReference>
<comment type="caution">
    <text evidence="2">The sequence shown here is derived from an EMBL/GenBank/DDBJ whole genome shotgun (WGS) entry which is preliminary data.</text>
</comment>
<protein>
    <submittedName>
        <fullName evidence="2">Putative lipoprotein</fullName>
    </submittedName>
</protein>
<dbReference type="AlphaFoldDB" id="L2F5B6"/>
<dbReference type="STRING" id="1230338.MOMA_06636"/>
<accession>L2F5B6</accession>
<evidence type="ECO:0000256" key="1">
    <source>
        <dbReference type="SAM" id="SignalP"/>
    </source>
</evidence>